<accession>A0A1H0UEA0</accession>
<dbReference type="Proteomes" id="UP000199073">
    <property type="component" value="Unassembled WGS sequence"/>
</dbReference>
<comment type="similarity">
    <text evidence="1">Belongs to the leucine-binding protein family.</text>
</comment>
<sequence>MKKMMLIATLCFVVAGLGTGWADDTIKIGLHVPLTGFAASDGKSSTFGAELAVKQINEAGGVLDKKLELVIYDDQANPSQSIPVANKLIGQDRVVVGVSGSYSGPTRSAAGVFQEAQIPYLSAYAIHPDITRAGNYVFRTSFLGEVQGRAGAKLIGEIMDKKRVIMITLKNDFGKSLAAGFKEKAADFGITIVNEYEYSMKDRQFGAIVAKVKADNPEAIYASGYYFTAGPLISELRASGVNAPVIGQEGYDGSKFIEIAGKAAEGVIITTSLDRDSKVPETANYIAEFEKLAGYPADMVSASVHTAVKIAAQAMENAKSTDPVKIRDAISRISMKASTGTIEFNALGEVQKNVQNQIVRDGKWHHHSVIDDPELLAPPEK</sequence>
<evidence type="ECO:0000256" key="3">
    <source>
        <dbReference type="ARBA" id="ARBA00022729"/>
    </source>
</evidence>
<dbReference type="Pfam" id="PF13458">
    <property type="entry name" value="Peripla_BP_6"/>
    <property type="match status" value="1"/>
</dbReference>
<dbReference type="CDD" id="cd19981">
    <property type="entry name" value="PBP1_ABC_HAAT-like"/>
    <property type="match status" value="1"/>
</dbReference>
<dbReference type="STRING" id="91360.SAMN05660330_03499"/>
<dbReference type="PANTHER" id="PTHR47151">
    <property type="entry name" value="LEU/ILE/VAL-BINDING ABC TRANSPORTER SUBUNIT"/>
    <property type="match status" value="1"/>
</dbReference>
<dbReference type="SUPFAM" id="SSF53822">
    <property type="entry name" value="Periplasmic binding protein-like I"/>
    <property type="match status" value="1"/>
</dbReference>
<evidence type="ECO:0000256" key="2">
    <source>
        <dbReference type="ARBA" id="ARBA00022448"/>
    </source>
</evidence>
<dbReference type="GO" id="GO:0006865">
    <property type="term" value="P:amino acid transport"/>
    <property type="evidence" value="ECO:0007669"/>
    <property type="project" value="UniProtKB-KW"/>
</dbReference>
<dbReference type="PRINTS" id="PR00337">
    <property type="entry name" value="LEUILEVALBP"/>
</dbReference>
<dbReference type="AlphaFoldDB" id="A0A1H0UEA0"/>
<gene>
    <name evidence="6" type="ORF">SAMN05660330_03499</name>
</gene>
<dbReference type="InterPro" id="IPR028081">
    <property type="entry name" value="Leu-bd"/>
</dbReference>
<reference evidence="6 7" key="1">
    <citation type="submission" date="2016-10" db="EMBL/GenBank/DDBJ databases">
        <authorList>
            <person name="de Groot N.N."/>
        </authorList>
    </citation>
    <scope>NUCLEOTIDE SEQUENCE [LARGE SCALE GENOMIC DNA]</scope>
    <source>
        <strain evidence="6 7">DSM 12130</strain>
    </source>
</reference>
<evidence type="ECO:0000256" key="4">
    <source>
        <dbReference type="ARBA" id="ARBA00022970"/>
    </source>
</evidence>
<evidence type="ECO:0000259" key="5">
    <source>
        <dbReference type="Pfam" id="PF13458"/>
    </source>
</evidence>
<evidence type="ECO:0000256" key="1">
    <source>
        <dbReference type="ARBA" id="ARBA00010062"/>
    </source>
</evidence>
<feature type="domain" description="Leucine-binding protein" evidence="5">
    <location>
        <begin position="25"/>
        <end position="345"/>
    </location>
</feature>
<keyword evidence="3" id="KW-0732">Signal</keyword>
<name>A0A1H0UEA0_9BACT</name>
<evidence type="ECO:0000313" key="7">
    <source>
        <dbReference type="Proteomes" id="UP000199073"/>
    </source>
</evidence>
<protein>
    <submittedName>
        <fullName evidence="6">Amino acid/amide ABC transporter substrate-binding protein, HAAT family</fullName>
    </submittedName>
</protein>
<dbReference type="Gene3D" id="3.40.50.2300">
    <property type="match status" value="2"/>
</dbReference>
<keyword evidence="7" id="KW-1185">Reference proteome</keyword>
<dbReference type="EMBL" id="FNJI01000031">
    <property type="protein sequence ID" value="SDP64345.1"/>
    <property type="molecule type" value="Genomic_DNA"/>
</dbReference>
<dbReference type="InterPro" id="IPR028082">
    <property type="entry name" value="Peripla_BP_I"/>
</dbReference>
<dbReference type="RefSeq" id="WP_218121830.1">
    <property type="nucleotide sequence ID" value="NZ_FNJI01000031.1"/>
</dbReference>
<proteinExistence type="inferred from homology"/>
<dbReference type="PANTHER" id="PTHR47151:SF2">
    <property type="entry name" value="AMINO ACID BINDING PROTEIN"/>
    <property type="match status" value="1"/>
</dbReference>
<keyword evidence="4" id="KW-0029">Amino-acid transport</keyword>
<keyword evidence="2" id="KW-0813">Transport</keyword>
<evidence type="ECO:0000313" key="6">
    <source>
        <dbReference type="EMBL" id="SDP64345.1"/>
    </source>
</evidence>
<dbReference type="InterPro" id="IPR000709">
    <property type="entry name" value="Leu_Ile_Val-bd"/>
</dbReference>
<organism evidence="6 7">
    <name type="scientific">Desulforhopalus singaporensis</name>
    <dbReference type="NCBI Taxonomy" id="91360"/>
    <lineage>
        <taxon>Bacteria</taxon>
        <taxon>Pseudomonadati</taxon>
        <taxon>Thermodesulfobacteriota</taxon>
        <taxon>Desulfobulbia</taxon>
        <taxon>Desulfobulbales</taxon>
        <taxon>Desulfocapsaceae</taxon>
        <taxon>Desulforhopalus</taxon>
    </lineage>
</organism>